<dbReference type="EMBL" id="JAPQKL010000001">
    <property type="protein sequence ID" value="KAJ5146434.1"/>
    <property type="molecule type" value="Genomic_DNA"/>
</dbReference>
<protein>
    <submittedName>
        <fullName evidence="2">Uncharacterized protein</fullName>
    </submittedName>
</protein>
<reference evidence="2" key="1">
    <citation type="submission" date="2022-11" db="EMBL/GenBank/DDBJ databases">
        <authorList>
            <person name="Petersen C."/>
        </authorList>
    </citation>
    <scope>NUCLEOTIDE SEQUENCE</scope>
    <source>
        <strain evidence="2">IBT 22155</strain>
    </source>
</reference>
<accession>A0A9W9HH52</accession>
<proteinExistence type="predicted"/>
<dbReference type="OrthoDB" id="76567at2759"/>
<dbReference type="RefSeq" id="XP_056526908.1">
    <property type="nucleotide sequence ID" value="XM_056661742.1"/>
</dbReference>
<evidence type="ECO:0000313" key="2">
    <source>
        <dbReference type="EMBL" id="KAJ5146434.1"/>
    </source>
</evidence>
<name>A0A9W9HH52_9EURO</name>
<evidence type="ECO:0000313" key="3">
    <source>
        <dbReference type="Proteomes" id="UP001149079"/>
    </source>
</evidence>
<reference evidence="2" key="2">
    <citation type="journal article" date="2023" name="IMA Fungus">
        <title>Comparative genomic study of the Penicillium genus elucidates a diverse pangenome and 15 lateral gene transfer events.</title>
        <authorList>
            <person name="Petersen C."/>
            <person name="Sorensen T."/>
            <person name="Nielsen M.R."/>
            <person name="Sondergaard T.E."/>
            <person name="Sorensen J.L."/>
            <person name="Fitzpatrick D.A."/>
            <person name="Frisvad J.C."/>
            <person name="Nielsen K.L."/>
        </authorList>
    </citation>
    <scope>NUCLEOTIDE SEQUENCE</scope>
    <source>
        <strain evidence="2">IBT 22155</strain>
    </source>
</reference>
<gene>
    <name evidence="2" type="ORF">N7515_000998</name>
</gene>
<dbReference type="Proteomes" id="UP001149079">
    <property type="component" value="Unassembled WGS sequence"/>
</dbReference>
<sequence length="326" mass="36622">MLLPQVTAPSRGCSPPLTERDLSPNTPTDGEDMPGRPIGDNPDTVKYQGVQDFLDVARRQYDSLQQLKTDRQILKFRSATENEFDILSADDTRPSKYVKLQYHRPTELLVVKVMPGWDHENLTFLLRKLIDKQLIAMNVDLECLTLNSPRIELGDWVKEPDVCWAPAFSPSKPTCVVEVGTSESATHLSVDAHGWLEAPQSPVQAVITVSFKYVSAETDENPLTISVWKKGCGLSSVDTRNNLSPAVRTAHFDVWNLAGSLSVSGFYHDLDMQIPVCANEIDLPLELFIGRSASRPGEHDIVITRDDLLWVVRQLREYRRLRGISQ</sequence>
<dbReference type="AlphaFoldDB" id="A0A9W9HH52"/>
<comment type="caution">
    <text evidence="2">The sequence shown here is derived from an EMBL/GenBank/DDBJ whole genome shotgun (WGS) entry which is preliminary data.</text>
</comment>
<dbReference type="GeneID" id="81400912"/>
<keyword evidence="3" id="KW-1185">Reference proteome</keyword>
<organism evidence="2 3">
    <name type="scientific">Penicillium bovifimosum</name>
    <dbReference type="NCBI Taxonomy" id="126998"/>
    <lineage>
        <taxon>Eukaryota</taxon>
        <taxon>Fungi</taxon>
        <taxon>Dikarya</taxon>
        <taxon>Ascomycota</taxon>
        <taxon>Pezizomycotina</taxon>
        <taxon>Eurotiomycetes</taxon>
        <taxon>Eurotiomycetidae</taxon>
        <taxon>Eurotiales</taxon>
        <taxon>Aspergillaceae</taxon>
        <taxon>Penicillium</taxon>
    </lineage>
</organism>
<feature type="region of interest" description="Disordered" evidence="1">
    <location>
        <begin position="1"/>
        <end position="43"/>
    </location>
</feature>
<evidence type="ECO:0000256" key="1">
    <source>
        <dbReference type="SAM" id="MobiDB-lite"/>
    </source>
</evidence>